<name>A0AAV3Y4N8_9GAST</name>
<evidence type="ECO:0000313" key="3">
    <source>
        <dbReference type="Proteomes" id="UP000735302"/>
    </source>
</evidence>
<evidence type="ECO:0000313" key="2">
    <source>
        <dbReference type="EMBL" id="GFN77352.1"/>
    </source>
</evidence>
<gene>
    <name evidence="2" type="ORF">PoB_000385800</name>
</gene>
<evidence type="ECO:0000256" key="1">
    <source>
        <dbReference type="SAM" id="Phobius"/>
    </source>
</evidence>
<accession>A0AAV3Y4N8</accession>
<keyword evidence="1" id="KW-1133">Transmembrane helix</keyword>
<dbReference type="EMBL" id="BLXT01000469">
    <property type="protein sequence ID" value="GFN77352.1"/>
    <property type="molecule type" value="Genomic_DNA"/>
</dbReference>
<keyword evidence="3" id="KW-1185">Reference proteome</keyword>
<protein>
    <submittedName>
        <fullName evidence="2">Uncharacterized protein</fullName>
    </submittedName>
</protein>
<keyword evidence="1" id="KW-0812">Transmembrane</keyword>
<proteinExistence type="predicted"/>
<organism evidence="2 3">
    <name type="scientific">Plakobranchus ocellatus</name>
    <dbReference type="NCBI Taxonomy" id="259542"/>
    <lineage>
        <taxon>Eukaryota</taxon>
        <taxon>Metazoa</taxon>
        <taxon>Spiralia</taxon>
        <taxon>Lophotrochozoa</taxon>
        <taxon>Mollusca</taxon>
        <taxon>Gastropoda</taxon>
        <taxon>Heterobranchia</taxon>
        <taxon>Euthyneura</taxon>
        <taxon>Panpulmonata</taxon>
        <taxon>Sacoglossa</taxon>
        <taxon>Placobranchoidea</taxon>
        <taxon>Plakobranchidae</taxon>
        <taxon>Plakobranchus</taxon>
    </lineage>
</organism>
<keyword evidence="1" id="KW-0472">Membrane</keyword>
<dbReference type="Proteomes" id="UP000735302">
    <property type="component" value="Unassembled WGS sequence"/>
</dbReference>
<dbReference type="AlphaFoldDB" id="A0AAV3Y4N8"/>
<comment type="caution">
    <text evidence="2">The sequence shown here is derived from an EMBL/GenBank/DDBJ whole genome shotgun (WGS) entry which is preliminary data.</text>
</comment>
<sequence length="327" mass="37188">MIKKQGTVLVTDQIWGVLDFKDDSDKTLKKSSSVKIQDKRIFITKGTAVTILLLWRILMPRLQSMYILGLSKNFAHFGQDPCLETNPEVVRTVVDLRQIGLLAKQVSCPECLIKGTMRLQQDQRKGLVVSHFSVMNVTNWSQSQFFPLQQNLMHRVPTNPLSSTRQQHLPLFSKRLGTVLRNLVTDCSKRGITLVGREQGWLTANTIRKLCIYFDRAIRGNNSAAGMRQAVLASLYHGYSTDEHPQHQYCPPGVGIASDDMGIHPSNFCYSCLDMNRHIKRHSYAGTIQYARQLAQNSAHLWVPYDRNIRAEDCPVCDSVRVTKQHH</sequence>
<reference evidence="2 3" key="1">
    <citation type="journal article" date="2021" name="Elife">
        <title>Chloroplast acquisition without the gene transfer in kleptoplastic sea slugs, Plakobranchus ocellatus.</title>
        <authorList>
            <person name="Maeda T."/>
            <person name="Takahashi S."/>
            <person name="Yoshida T."/>
            <person name="Shimamura S."/>
            <person name="Takaki Y."/>
            <person name="Nagai Y."/>
            <person name="Toyoda A."/>
            <person name="Suzuki Y."/>
            <person name="Arimoto A."/>
            <person name="Ishii H."/>
            <person name="Satoh N."/>
            <person name="Nishiyama T."/>
            <person name="Hasebe M."/>
            <person name="Maruyama T."/>
            <person name="Minagawa J."/>
            <person name="Obokata J."/>
            <person name="Shigenobu S."/>
        </authorList>
    </citation>
    <scope>NUCLEOTIDE SEQUENCE [LARGE SCALE GENOMIC DNA]</scope>
</reference>
<feature type="transmembrane region" description="Helical" evidence="1">
    <location>
        <begin position="41"/>
        <end position="58"/>
    </location>
</feature>